<feature type="transmembrane region" description="Helical" evidence="9">
    <location>
        <begin position="140"/>
        <end position="162"/>
    </location>
</feature>
<dbReference type="PANTHER" id="PTHR24223">
    <property type="entry name" value="ATP-BINDING CASSETTE SUB-FAMILY C"/>
    <property type="match status" value="1"/>
</dbReference>
<keyword evidence="12" id="KW-1185">Reference proteome</keyword>
<gene>
    <name evidence="11" type="ORF">ACH5RR_007963</name>
</gene>
<keyword evidence="4" id="KW-0547">Nucleotide-binding</keyword>
<evidence type="ECO:0000256" key="2">
    <source>
        <dbReference type="ARBA" id="ARBA00022448"/>
    </source>
</evidence>
<accession>A0ABD3ACL4</accession>
<feature type="compositionally biased region" description="Basic and acidic residues" evidence="8">
    <location>
        <begin position="67"/>
        <end position="76"/>
    </location>
</feature>
<feature type="transmembrane region" description="Helical" evidence="9">
    <location>
        <begin position="214"/>
        <end position="247"/>
    </location>
</feature>
<dbReference type="Gene3D" id="3.40.50.300">
    <property type="entry name" value="P-loop containing nucleotide triphosphate hydrolases"/>
    <property type="match status" value="1"/>
</dbReference>
<evidence type="ECO:0000256" key="3">
    <source>
        <dbReference type="ARBA" id="ARBA00022692"/>
    </source>
</evidence>
<dbReference type="Gene3D" id="1.20.1560.10">
    <property type="entry name" value="ABC transporter type 1, transmembrane domain"/>
    <property type="match status" value="1"/>
</dbReference>
<evidence type="ECO:0000256" key="7">
    <source>
        <dbReference type="ARBA" id="ARBA00023136"/>
    </source>
</evidence>
<dbReference type="SUPFAM" id="SSF90123">
    <property type="entry name" value="ABC transporter transmembrane region"/>
    <property type="match status" value="1"/>
</dbReference>
<evidence type="ECO:0000256" key="4">
    <source>
        <dbReference type="ARBA" id="ARBA00022741"/>
    </source>
</evidence>
<evidence type="ECO:0000256" key="6">
    <source>
        <dbReference type="ARBA" id="ARBA00022989"/>
    </source>
</evidence>
<dbReference type="InterPro" id="IPR050173">
    <property type="entry name" value="ABC_transporter_C-like"/>
</dbReference>
<evidence type="ECO:0000256" key="8">
    <source>
        <dbReference type="SAM" id="MobiDB-lite"/>
    </source>
</evidence>
<feature type="region of interest" description="Disordered" evidence="8">
    <location>
        <begin position="63"/>
        <end position="84"/>
    </location>
</feature>
<keyword evidence="6 9" id="KW-1133">Transmembrane helix</keyword>
<dbReference type="AlphaFoldDB" id="A0ABD3ACL4"/>
<keyword evidence="3 9" id="KW-0812">Transmembrane</keyword>
<reference evidence="11 12" key="1">
    <citation type="submission" date="2024-11" db="EMBL/GenBank/DDBJ databases">
        <title>A near-complete genome assembly of Cinchona calisaya.</title>
        <authorList>
            <person name="Lian D.C."/>
            <person name="Zhao X.W."/>
            <person name="Wei L."/>
        </authorList>
    </citation>
    <scope>NUCLEOTIDE SEQUENCE [LARGE SCALE GENOMIC DNA]</scope>
    <source>
        <tissue evidence="11">Nenye</tissue>
    </source>
</reference>
<name>A0ABD3ACL4_9GENT</name>
<dbReference type="EMBL" id="JBJUIK010000004">
    <property type="protein sequence ID" value="KAL3528641.1"/>
    <property type="molecule type" value="Genomic_DNA"/>
</dbReference>
<evidence type="ECO:0000259" key="10">
    <source>
        <dbReference type="PROSITE" id="PS50929"/>
    </source>
</evidence>
<dbReference type="InterPro" id="IPR044726">
    <property type="entry name" value="ABCC_6TM_D2"/>
</dbReference>
<dbReference type="PROSITE" id="PS50929">
    <property type="entry name" value="ABC_TM1F"/>
    <property type="match status" value="1"/>
</dbReference>
<comment type="subcellular location">
    <subcellularLocation>
        <location evidence="1">Membrane</location>
        <topology evidence="1">Multi-pass membrane protein</topology>
    </subcellularLocation>
</comment>
<dbReference type="CDD" id="cd18580">
    <property type="entry name" value="ABC_6TM_ABCC_D2"/>
    <property type="match status" value="1"/>
</dbReference>
<evidence type="ECO:0000256" key="1">
    <source>
        <dbReference type="ARBA" id="ARBA00004141"/>
    </source>
</evidence>
<feature type="domain" description="ABC transmembrane type-1" evidence="10">
    <location>
        <begin position="122"/>
        <end position="359"/>
    </location>
</feature>
<dbReference type="Proteomes" id="UP001630127">
    <property type="component" value="Unassembled WGS sequence"/>
</dbReference>
<evidence type="ECO:0000256" key="9">
    <source>
        <dbReference type="SAM" id="Phobius"/>
    </source>
</evidence>
<dbReference type="InterPro" id="IPR027417">
    <property type="entry name" value="P-loop_NTPase"/>
</dbReference>
<dbReference type="GO" id="GO:0016020">
    <property type="term" value="C:membrane"/>
    <property type="evidence" value="ECO:0007669"/>
    <property type="project" value="UniProtKB-SubCell"/>
</dbReference>
<evidence type="ECO:0000313" key="12">
    <source>
        <dbReference type="Proteomes" id="UP001630127"/>
    </source>
</evidence>
<proteinExistence type="predicted"/>
<dbReference type="PANTHER" id="PTHR24223:SF108">
    <property type="entry name" value="ABC TRANSPORTER C FAMILY MEMBER 8"/>
    <property type="match status" value="1"/>
</dbReference>
<dbReference type="InterPro" id="IPR011527">
    <property type="entry name" value="ABC1_TM_dom"/>
</dbReference>
<dbReference type="Pfam" id="PF00664">
    <property type="entry name" value="ABC_membrane"/>
    <property type="match status" value="1"/>
</dbReference>
<sequence>MSALANKTVILVTHPIEFLSEVDHILVVEGRQVTQSGTYKQLLTSGAAFEELVVAHRNAMTVSDPLSRNEDERQIGNEDNVEETNQSYFSKENNEGEISMIPGAQLTEEEEKDVATPAGFYGLQAAASYWLAYTIQSPKISIVTIVSIYTLISTTSAFFIYLRSLFVTLLGLRASKAFFSSFTNSIFNAPMLFFDSTPASSDFSVLDFDIPFAYAFATAGTIETVVTIGVMASVTWQVLIVGIFATIASKYVQGYYQASARELMRINGTTKAPIMNYASETALGVATIRAFNVSDMFFQNYLKFVDKDAKVFLFSNAALEWLVLRTETLQNITLFTAAALLVSFPKDYVAPGFVGLSLS</sequence>
<evidence type="ECO:0000313" key="11">
    <source>
        <dbReference type="EMBL" id="KAL3528641.1"/>
    </source>
</evidence>
<dbReference type="InterPro" id="IPR036640">
    <property type="entry name" value="ABC1_TM_sf"/>
</dbReference>
<organism evidence="11 12">
    <name type="scientific">Cinchona calisaya</name>
    <dbReference type="NCBI Taxonomy" id="153742"/>
    <lineage>
        <taxon>Eukaryota</taxon>
        <taxon>Viridiplantae</taxon>
        <taxon>Streptophyta</taxon>
        <taxon>Embryophyta</taxon>
        <taxon>Tracheophyta</taxon>
        <taxon>Spermatophyta</taxon>
        <taxon>Magnoliopsida</taxon>
        <taxon>eudicotyledons</taxon>
        <taxon>Gunneridae</taxon>
        <taxon>Pentapetalae</taxon>
        <taxon>asterids</taxon>
        <taxon>lamiids</taxon>
        <taxon>Gentianales</taxon>
        <taxon>Rubiaceae</taxon>
        <taxon>Cinchonoideae</taxon>
        <taxon>Cinchoneae</taxon>
        <taxon>Cinchona</taxon>
    </lineage>
</organism>
<dbReference type="SUPFAM" id="SSF52540">
    <property type="entry name" value="P-loop containing nucleoside triphosphate hydrolases"/>
    <property type="match status" value="1"/>
</dbReference>
<evidence type="ECO:0000256" key="5">
    <source>
        <dbReference type="ARBA" id="ARBA00022840"/>
    </source>
</evidence>
<keyword evidence="7 9" id="KW-0472">Membrane</keyword>
<dbReference type="GO" id="GO:0005524">
    <property type="term" value="F:ATP binding"/>
    <property type="evidence" value="ECO:0007669"/>
    <property type="project" value="UniProtKB-KW"/>
</dbReference>
<protein>
    <recommendedName>
        <fullName evidence="10">ABC transmembrane type-1 domain-containing protein</fullName>
    </recommendedName>
</protein>
<keyword evidence="5" id="KW-0067">ATP-binding</keyword>
<keyword evidence="2" id="KW-0813">Transport</keyword>
<comment type="caution">
    <text evidence="11">The sequence shown here is derived from an EMBL/GenBank/DDBJ whole genome shotgun (WGS) entry which is preliminary data.</text>
</comment>